<feature type="domain" description="Thiaminase-2/PQQC" evidence="1">
    <location>
        <begin position="77"/>
        <end position="174"/>
    </location>
</feature>
<dbReference type="PANTHER" id="PTHR43198:SF2">
    <property type="entry name" value="SI:CH1073-67J19.1-RELATED"/>
    <property type="match status" value="1"/>
</dbReference>
<dbReference type="InterPro" id="IPR016084">
    <property type="entry name" value="Haem_Oase-like_multi-hlx"/>
</dbReference>
<keyword evidence="2" id="KW-1185">Reference proteome</keyword>
<dbReference type="Proteomes" id="UP000087171">
    <property type="component" value="Chromosome Ca4"/>
</dbReference>
<accession>A0A1S2XWG0</accession>
<dbReference type="SUPFAM" id="SSF56784">
    <property type="entry name" value="HAD-like"/>
    <property type="match status" value="1"/>
</dbReference>
<evidence type="ECO:0000259" key="1">
    <source>
        <dbReference type="Pfam" id="PF03070"/>
    </source>
</evidence>
<dbReference type="GO" id="GO:0005829">
    <property type="term" value="C:cytosol"/>
    <property type="evidence" value="ECO:0007669"/>
    <property type="project" value="TreeGrafter"/>
</dbReference>
<dbReference type="OrthoDB" id="10028886at2759"/>
<dbReference type="InterPro" id="IPR050967">
    <property type="entry name" value="Thiamine_Salvage_TenA"/>
</dbReference>
<feature type="domain" description="Thiaminase-2/PQQC" evidence="1">
    <location>
        <begin position="196"/>
        <end position="284"/>
    </location>
</feature>
<dbReference type="GO" id="GO:0006772">
    <property type="term" value="P:thiamine metabolic process"/>
    <property type="evidence" value="ECO:0007669"/>
    <property type="project" value="UniProtKB-ARBA"/>
</dbReference>
<dbReference type="Pfam" id="PF03070">
    <property type="entry name" value="TENA_THI-4"/>
    <property type="match status" value="2"/>
</dbReference>
<dbReference type="AlphaFoldDB" id="A0A1S2XWG0"/>
<dbReference type="FunFam" id="1.20.910.10:FF:000006">
    <property type="entry name" value="Bifunctional TH2 protein, mitochondrial"/>
    <property type="match status" value="1"/>
</dbReference>
<dbReference type="KEGG" id="cam:101490905"/>
<dbReference type="RefSeq" id="XP_004495593.1">
    <property type="nucleotide sequence ID" value="XM_004495536.3"/>
</dbReference>
<proteinExistence type="predicted"/>
<protein>
    <submittedName>
        <fullName evidence="3">Bifunctional TH2 protein, mitochondrial</fullName>
    </submittedName>
</protein>
<reference evidence="3" key="2">
    <citation type="submission" date="2025-08" db="UniProtKB">
        <authorList>
            <consortium name="RefSeq"/>
        </authorList>
    </citation>
    <scope>IDENTIFICATION</scope>
    <source>
        <tissue evidence="3">Etiolated seedlings</tissue>
    </source>
</reference>
<dbReference type="InterPro" id="IPR004305">
    <property type="entry name" value="Thiaminase-2/PQQC"/>
</dbReference>
<dbReference type="InterPro" id="IPR036412">
    <property type="entry name" value="HAD-like_sf"/>
</dbReference>
<dbReference type="eggNOG" id="ENOG502QQU0">
    <property type="taxonomic scope" value="Eukaryota"/>
</dbReference>
<dbReference type="Gene3D" id="3.40.50.1000">
    <property type="entry name" value="HAD superfamily/HAD-like"/>
    <property type="match status" value="1"/>
</dbReference>
<dbReference type="STRING" id="3827.A0A1S2XWG0"/>
<evidence type="ECO:0000313" key="2">
    <source>
        <dbReference type="Proteomes" id="UP000087171"/>
    </source>
</evidence>
<sequence>MRMRWFLRNPIKTLPTLNPSIKIIRRSISFGGFVPHSRSSVRIRIPMAAIHNNSEAGLAKRFWIKFNRESIFAMYTPFVISLASGNLKIDSFRQYIAQDVHFLRAFALAYELAEECADDDDDKLGLSQLRKEVLEELKMHDSLVEEWGLDLAKEHSVNTATIKYTNFLLATASGKIEGLKSSGKLATPFEKTKIAAYTIGAMTPCMRLYAFLGKKIKELLDSDESTHPYSKWIDNYSSDGFQASALQTEDLLDKLSVSLTGEELDVIEKLYYQAIKLEIDFFTAQPLFQPTIAPLTKGHNPAEDHLVIFSDFDLTCTVVDSSAILAEIAIVTAPKSDQNQTEDQITRMSSSDLRNTWGFLSKQYTEEYEQCIESIMPANRLEDFDYKELSVALEQLSKFENSANNRVVESGVLKGINIEDIKRAGERLILQDGCTDFFRRVVKNENLNANVHVLSYCWCGDLIRSAFSSADLNEMNVHANEFTYEGSVSTGDIVKRVESPIDKVQAFRNLLKDCNDDKKKLTIYIGDSVGDLLCLLEADVGIVVGSSSSLRTVGMQFGISFVPLFSGLVKKQKEFSEESSSNWKGLSGILYTVSSWAEVHAFVLGC</sequence>
<name>A0A1S2XWG0_CICAR</name>
<dbReference type="CDD" id="cd19368">
    <property type="entry name" value="TenA_C_AtTH2-like"/>
    <property type="match status" value="1"/>
</dbReference>
<reference evidence="2" key="1">
    <citation type="journal article" date="2013" name="Nat. Biotechnol.">
        <title>Draft genome sequence of chickpea (Cicer arietinum) provides a resource for trait improvement.</title>
        <authorList>
            <person name="Varshney R.K."/>
            <person name="Song C."/>
            <person name="Saxena R.K."/>
            <person name="Azam S."/>
            <person name="Yu S."/>
            <person name="Sharpe A.G."/>
            <person name="Cannon S."/>
            <person name="Baek J."/>
            <person name="Rosen B.D."/>
            <person name="Tar'an B."/>
            <person name="Millan T."/>
            <person name="Zhang X."/>
            <person name="Ramsay L.D."/>
            <person name="Iwata A."/>
            <person name="Wang Y."/>
            <person name="Nelson W."/>
            <person name="Farmer A.D."/>
            <person name="Gaur P.M."/>
            <person name="Soderlund C."/>
            <person name="Penmetsa R.V."/>
            <person name="Xu C."/>
            <person name="Bharti A.K."/>
            <person name="He W."/>
            <person name="Winter P."/>
            <person name="Zhao S."/>
            <person name="Hane J.K."/>
            <person name="Carrasquilla-Garcia N."/>
            <person name="Condie J.A."/>
            <person name="Upadhyaya H.D."/>
            <person name="Luo M.C."/>
            <person name="Thudi M."/>
            <person name="Gowda C.L."/>
            <person name="Singh N.P."/>
            <person name="Lichtenzveig J."/>
            <person name="Gali K.K."/>
            <person name="Rubio J."/>
            <person name="Nadarajan N."/>
            <person name="Dolezel J."/>
            <person name="Bansal K.C."/>
            <person name="Xu X."/>
            <person name="Edwards D."/>
            <person name="Zhang G."/>
            <person name="Kahl G."/>
            <person name="Gil J."/>
            <person name="Singh K.B."/>
            <person name="Datta S.K."/>
            <person name="Jackson S.A."/>
            <person name="Wang J."/>
            <person name="Cook D.R."/>
        </authorList>
    </citation>
    <scope>NUCLEOTIDE SEQUENCE [LARGE SCALE GENOMIC DNA]</scope>
    <source>
        <strain evidence="2">cv. CDC Frontier</strain>
    </source>
</reference>
<dbReference type="PaxDb" id="3827-XP_004495593.1"/>
<dbReference type="GeneID" id="101490905"/>
<organism evidence="2 3">
    <name type="scientific">Cicer arietinum</name>
    <name type="common">Chickpea</name>
    <name type="synonym">Garbanzo</name>
    <dbReference type="NCBI Taxonomy" id="3827"/>
    <lineage>
        <taxon>Eukaryota</taxon>
        <taxon>Viridiplantae</taxon>
        <taxon>Streptophyta</taxon>
        <taxon>Embryophyta</taxon>
        <taxon>Tracheophyta</taxon>
        <taxon>Spermatophyta</taxon>
        <taxon>Magnoliopsida</taxon>
        <taxon>eudicotyledons</taxon>
        <taxon>Gunneridae</taxon>
        <taxon>Pentapetalae</taxon>
        <taxon>rosids</taxon>
        <taxon>fabids</taxon>
        <taxon>Fabales</taxon>
        <taxon>Fabaceae</taxon>
        <taxon>Papilionoideae</taxon>
        <taxon>50 kb inversion clade</taxon>
        <taxon>NPAAA clade</taxon>
        <taxon>Hologalegina</taxon>
        <taxon>IRL clade</taxon>
        <taxon>Cicereae</taxon>
        <taxon>Cicer</taxon>
    </lineage>
</organism>
<dbReference type="PANTHER" id="PTHR43198">
    <property type="entry name" value="BIFUNCTIONAL TH2 PROTEIN"/>
    <property type="match status" value="1"/>
</dbReference>
<dbReference type="SUPFAM" id="SSF48613">
    <property type="entry name" value="Heme oxygenase-like"/>
    <property type="match status" value="1"/>
</dbReference>
<evidence type="ECO:0000313" key="3">
    <source>
        <dbReference type="RefSeq" id="XP_004495593.1"/>
    </source>
</evidence>
<gene>
    <name evidence="3" type="primary">LOC101490905</name>
</gene>
<dbReference type="InterPro" id="IPR023214">
    <property type="entry name" value="HAD_sf"/>
</dbReference>
<dbReference type="Gene3D" id="1.20.910.10">
    <property type="entry name" value="Heme oxygenase-like"/>
    <property type="match status" value="1"/>
</dbReference>